<evidence type="ECO:0000313" key="3">
    <source>
        <dbReference type="Proteomes" id="UP001499854"/>
    </source>
</evidence>
<evidence type="ECO:0000256" key="1">
    <source>
        <dbReference type="SAM" id="MobiDB-lite"/>
    </source>
</evidence>
<feature type="compositionally biased region" description="Basic and acidic residues" evidence="1">
    <location>
        <begin position="18"/>
        <end position="32"/>
    </location>
</feature>
<protein>
    <submittedName>
        <fullName evidence="2">Uncharacterized protein</fullName>
    </submittedName>
</protein>
<accession>A0ABP5C827</accession>
<evidence type="ECO:0000313" key="2">
    <source>
        <dbReference type="EMBL" id="GAA1958311.1"/>
    </source>
</evidence>
<sequence>MVEDHVDALRLYRALEHANENRREHDLPHGGRPDAQTSKNSSTVCKNSSARSASTTCPESNSR</sequence>
<organism evidence="2 3">
    <name type="scientific">Catenulispora subtropica</name>
    <dbReference type="NCBI Taxonomy" id="450798"/>
    <lineage>
        <taxon>Bacteria</taxon>
        <taxon>Bacillati</taxon>
        <taxon>Actinomycetota</taxon>
        <taxon>Actinomycetes</taxon>
        <taxon>Catenulisporales</taxon>
        <taxon>Catenulisporaceae</taxon>
        <taxon>Catenulispora</taxon>
    </lineage>
</organism>
<feature type="region of interest" description="Disordered" evidence="1">
    <location>
        <begin position="18"/>
        <end position="63"/>
    </location>
</feature>
<gene>
    <name evidence="2" type="ORF">GCM10009838_13010</name>
</gene>
<dbReference type="EMBL" id="BAAAQM010000005">
    <property type="protein sequence ID" value="GAA1958311.1"/>
    <property type="molecule type" value="Genomic_DNA"/>
</dbReference>
<proteinExistence type="predicted"/>
<name>A0ABP5C827_9ACTN</name>
<reference evidence="3" key="1">
    <citation type="journal article" date="2019" name="Int. J. Syst. Evol. Microbiol.">
        <title>The Global Catalogue of Microorganisms (GCM) 10K type strain sequencing project: providing services to taxonomists for standard genome sequencing and annotation.</title>
        <authorList>
            <consortium name="The Broad Institute Genomics Platform"/>
            <consortium name="The Broad Institute Genome Sequencing Center for Infectious Disease"/>
            <person name="Wu L."/>
            <person name="Ma J."/>
        </authorList>
    </citation>
    <scope>NUCLEOTIDE SEQUENCE [LARGE SCALE GENOMIC DNA]</scope>
    <source>
        <strain evidence="3">JCM 16013</strain>
    </source>
</reference>
<dbReference type="Proteomes" id="UP001499854">
    <property type="component" value="Unassembled WGS sequence"/>
</dbReference>
<feature type="compositionally biased region" description="Polar residues" evidence="1">
    <location>
        <begin position="35"/>
        <end position="63"/>
    </location>
</feature>
<keyword evidence="3" id="KW-1185">Reference proteome</keyword>
<comment type="caution">
    <text evidence="2">The sequence shown here is derived from an EMBL/GenBank/DDBJ whole genome shotgun (WGS) entry which is preliminary data.</text>
</comment>